<evidence type="ECO:0000256" key="6">
    <source>
        <dbReference type="ARBA" id="ARBA00023303"/>
    </source>
</evidence>
<evidence type="ECO:0000256" key="9">
    <source>
        <dbReference type="ARBA" id="ARBA00049940"/>
    </source>
</evidence>
<evidence type="ECO:0000256" key="3">
    <source>
        <dbReference type="ARBA" id="ARBA00022692"/>
    </source>
</evidence>
<reference evidence="11 12" key="1">
    <citation type="submission" date="2023-02" db="EMBL/GenBank/DDBJ databases">
        <title>A bacterium isolated from plastisphere.</title>
        <authorList>
            <person name="Sun Y."/>
        </authorList>
    </citation>
    <scope>NUCLEOTIDE SEQUENCE [LARGE SCALE GENOMIC DNA]</scope>
    <source>
        <strain evidence="12">a-1</strain>
    </source>
</reference>
<dbReference type="Proteomes" id="UP001213680">
    <property type="component" value="Chromosome"/>
</dbReference>
<evidence type="ECO:0000256" key="5">
    <source>
        <dbReference type="ARBA" id="ARBA00023136"/>
    </source>
</evidence>
<evidence type="ECO:0000256" key="8">
    <source>
        <dbReference type="ARBA" id="ARBA00035585"/>
    </source>
</evidence>
<keyword evidence="12" id="KW-1185">Reference proteome</keyword>
<keyword evidence="10" id="KW-0813">Transport</keyword>
<feature type="binding site" evidence="10">
    <location>
        <position position="74"/>
    </location>
    <ligand>
        <name>Na(+)</name>
        <dbReference type="ChEBI" id="CHEBI:29101"/>
        <note>structural</note>
    </ligand>
</feature>
<accession>A0ABY7WZU6</accession>
<organism evidence="11 12">
    <name type="scientific">Exiguobacterium marinum</name>
    <dbReference type="NCBI Taxonomy" id="273528"/>
    <lineage>
        <taxon>Bacteria</taxon>
        <taxon>Bacillati</taxon>
        <taxon>Bacillota</taxon>
        <taxon>Bacilli</taxon>
        <taxon>Bacillales</taxon>
        <taxon>Bacillales Family XII. Incertae Sedis</taxon>
        <taxon>Exiguobacterium</taxon>
    </lineage>
</organism>
<comment type="similarity">
    <text evidence="7 10">Belongs to the fluoride channel Fluc/FEX (TC 1.A.43) family.</text>
</comment>
<dbReference type="EMBL" id="CP118099">
    <property type="protein sequence ID" value="WDH76390.1"/>
    <property type="molecule type" value="Genomic_DNA"/>
</dbReference>
<keyword evidence="4 10" id="KW-1133">Transmembrane helix</keyword>
<dbReference type="PANTHER" id="PTHR28259:SF1">
    <property type="entry name" value="FLUORIDE EXPORT PROTEIN 1-RELATED"/>
    <property type="match status" value="1"/>
</dbReference>
<dbReference type="PANTHER" id="PTHR28259">
    <property type="entry name" value="FLUORIDE EXPORT PROTEIN 1-RELATED"/>
    <property type="match status" value="1"/>
</dbReference>
<comment type="function">
    <text evidence="9 10">Fluoride-specific ion channel. Important for reducing fluoride concentration in the cell, thus reducing its toxicity.</text>
</comment>
<evidence type="ECO:0000256" key="2">
    <source>
        <dbReference type="ARBA" id="ARBA00022475"/>
    </source>
</evidence>
<evidence type="ECO:0000256" key="7">
    <source>
        <dbReference type="ARBA" id="ARBA00035120"/>
    </source>
</evidence>
<name>A0ABY7WZU6_9BACL</name>
<protein>
    <recommendedName>
        <fullName evidence="10">Fluoride-specific ion channel FluC</fullName>
    </recommendedName>
</protein>
<evidence type="ECO:0000256" key="4">
    <source>
        <dbReference type="ARBA" id="ARBA00022989"/>
    </source>
</evidence>
<dbReference type="NCBIfam" id="TIGR00494">
    <property type="entry name" value="crcB"/>
    <property type="match status" value="1"/>
</dbReference>
<evidence type="ECO:0000313" key="11">
    <source>
        <dbReference type="EMBL" id="WDH76390.1"/>
    </source>
</evidence>
<comment type="activity regulation">
    <text evidence="10">Na(+) is not transported, but it plays an essential structural role and its presence is essential for fluoride channel function.</text>
</comment>
<keyword evidence="3 10" id="KW-0812">Transmembrane</keyword>
<evidence type="ECO:0000256" key="1">
    <source>
        <dbReference type="ARBA" id="ARBA00004651"/>
    </source>
</evidence>
<dbReference type="HAMAP" id="MF_00454">
    <property type="entry name" value="FluC"/>
    <property type="match status" value="1"/>
</dbReference>
<feature type="transmembrane region" description="Helical" evidence="10">
    <location>
        <begin position="64"/>
        <end position="84"/>
    </location>
</feature>
<comment type="subcellular location">
    <subcellularLocation>
        <location evidence="1 10">Cell membrane</location>
        <topology evidence="1 10">Multi-pass membrane protein</topology>
    </subcellularLocation>
</comment>
<keyword evidence="6 10" id="KW-0407">Ion channel</keyword>
<keyword evidence="2 10" id="KW-1003">Cell membrane</keyword>
<gene>
    <name evidence="10 11" type="primary">crcB</name>
    <name evidence="10" type="synonym">fluC</name>
    <name evidence="11" type="ORF">PTI97_02390</name>
</gene>
<proteinExistence type="inferred from homology"/>
<evidence type="ECO:0000313" key="12">
    <source>
        <dbReference type="Proteomes" id="UP001213680"/>
    </source>
</evidence>
<dbReference type="Pfam" id="PF02537">
    <property type="entry name" value="CRCB"/>
    <property type="match status" value="1"/>
</dbReference>
<feature type="transmembrane region" description="Helical" evidence="10">
    <location>
        <begin position="32"/>
        <end position="52"/>
    </location>
</feature>
<evidence type="ECO:0000256" key="10">
    <source>
        <dbReference type="HAMAP-Rule" id="MF_00454"/>
    </source>
</evidence>
<feature type="transmembrane region" description="Helical" evidence="10">
    <location>
        <begin position="96"/>
        <end position="117"/>
    </location>
</feature>
<keyword evidence="10" id="KW-0915">Sodium</keyword>
<dbReference type="InterPro" id="IPR003691">
    <property type="entry name" value="FluC"/>
</dbReference>
<dbReference type="RefSeq" id="WP_274357120.1">
    <property type="nucleotide sequence ID" value="NZ_CP118099.1"/>
</dbReference>
<keyword evidence="10" id="KW-0406">Ion transport</keyword>
<keyword evidence="5 10" id="KW-0472">Membrane</keyword>
<feature type="binding site" evidence="10">
    <location>
        <position position="77"/>
    </location>
    <ligand>
        <name>Na(+)</name>
        <dbReference type="ChEBI" id="CHEBI:29101"/>
        <note>structural</note>
    </ligand>
</feature>
<comment type="catalytic activity">
    <reaction evidence="8">
        <text>fluoride(in) = fluoride(out)</text>
        <dbReference type="Rhea" id="RHEA:76159"/>
        <dbReference type="ChEBI" id="CHEBI:17051"/>
    </reaction>
    <physiologicalReaction direction="left-to-right" evidence="8">
        <dbReference type="Rhea" id="RHEA:76160"/>
    </physiologicalReaction>
</comment>
<sequence length="130" mass="14065">MLYIYVGLAGAVGALARYGLGLLVDSFETSPFPVATLFINLIGSFLLGWLTHRFLHAGKPSPQIVTIVGTGMIGSFTTFSTFSVETIQLVENDHALLAVAYVFLSITLGLWSSWFGYRIGTKTSTRGEVL</sequence>
<keyword evidence="10" id="KW-0479">Metal-binding</keyword>